<accession>A0ACC2T295</accession>
<keyword evidence="2" id="KW-1185">Reference proteome</keyword>
<reference evidence="1" key="1">
    <citation type="submission" date="2022-04" db="EMBL/GenBank/DDBJ databases">
        <title>Genome of the entomopathogenic fungus Entomophthora muscae.</title>
        <authorList>
            <person name="Elya C."/>
            <person name="Lovett B.R."/>
            <person name="Lee E."/>
            <person name="Macias A.M."/>
            <person name="Hajek A.E."/>
            <person name="De Bivort B.L."/>
            <person name="Kasson M.T."/>
            <person name="De Fine Licht H.H."/>
            <person name="Stajich J.E."/>
        </authorList>
    </citation>
    <scope>NUCLEOTIDE SEQUENCE</scope>
    <source>
        <strain evidence="1">Berkeley</strain>
    </source>
</reference>
<dbReference type="Proteomes" id="UP001165960">
    <property type="component" value="Unassembled WGS sequence"/>
</dbReference>
<evidence type="ECO:0000313" key="2">
    <source>
        <dbReference type="Proteomes" id="UP001165960"/>
    </source>
</evidence>
<gene>
    <name evidence="1" type="ORF">DSO57_1025945</name>
</gene>
<evidence type="ECO:0000313" key="1">
    <source>
        <dbReference type="EMBL" id="KAJ9068710.1"/>
    </source>
</evidence>
<organism evidence="1 2">
    <name type="scientific">Entomophthora muscae</name>
    <dbReference type="NCBI Taxonomy" id="34485"/>
    <lineage>
        <taxon>Eukaryota</taxon>
        <taxon>Fungi</taxon>
        <taxon>Fungi incertae sedis</taxon>
        <taxon>Zoopagomycota</taxon>
        <taxon>Entomophthoromycotina</taxon>
        <taxon>Entomophthoromycetes</taxon>
        <taxon>Entomophthorales</taxon>
        <taxon>Entomophthoraceae</taxon>
        <taxon>Entomophthora</taxon>
    </lineage>
</organism>
<comment type="caution">
    <text evidence="1">The sequence shown here is derived from an EMBL/GenBank/DDBJ whole genome shotgun (WGS) entry which is preliminary data.</text>
</comment>
<protein>
    <submittedName>
        <fullName evidence="1">Uncharacterized protein</fullName>
    </submittedName>
</protein>
<name>A0ACC2T295_9FUNG</name>
<proteinExistence type="predicted"/>
<dbReference type="EMBL" id="QTSX02003699">
    <property type="protein sequence ID" value="KAJ9068710.1"/>
    <property type="molecule type" value="Genomic_DNA"/>
</dbReference>
<sequence>MRSSGLRLSTDWSSPNQIQRRASNTNQAPAYNSAAQRPSYGKPAVSPAYNSAAQRPLDGKPVVSTACGLKTSSPSRDDKAKPPSASLGKQDFTCETLDDDSDEDKPDVESSMQFKPSAGSQTAAKCSAPASKPTPINTYTGNKNANMADQSGSKAEPSEESSEESSDDEDGKKEQSHNNPKAGKRQRKVASSGESSDEEDDDIADDESDDEDGKEEQSCKAPAASSDSVNGSPDDESDEESSDDEKIEQGCAMPSAGKTIQRGQGE</sequence>